<dbReference type="NCBIfam" id="TIGR01726">
    <property type="entry name" value="HEQRo_perm_3TM"/>
    <property type="match status" value="1"/>
</dbReference>
<gene>
    <name evidence="10" type="ORF">UXQ13_08735</name>
</gene>
<dbReference type="PANTHER" id="PTHR30614">
    <property type="entry name" value="MEMBRANE COMPONENT OF AMINO ACID ABC TRANSPORTER"/>
    <property type="match status" value="1"/>
</dbReference>
<evidence type="ECO:0000256" key="6">
    <source>
        <dbReference type="ARBA" id="ARBA00023136"/>
    </source>
</evidence>
<evidence type="ECO:0000256" key="3">
    <source>
        <dbReference type="ARBA" id="ARBA00022475"/>
    </source>
</evidence>
<dbReference type="InterPro" id="IPR000515">
    <property type="entry name" value="MetI-like"/>
</dbReference>
<evidence type="ECO:0000259" key="9">
    <source>
        <dbReference type="PROSITE" id="PS50928"/>
    </source>
</evidence>
<evidence type="ECO:0000256" key="8">
    <source>
        <dbReference type="SAM" id="MobiDB-lite"/>
    </source>
</evidence>
<organism evidence="10 11">
    <name type="scientific">Klenkia terrae</name>
    <dbReference type="NCBI Taxonomy" id="1052259"/>
    <lineage>
        <taxon>Bacteria</taxon>
        <taxon>Bacillati</taxon>
        <taxon>Actinomycetota</taxon>
        <taxon>Actinomycetes</taxon>
        <taxon>Geodermatophilales</taxon>
        <taxon>Geodermatophilaceae</taxon>
        <taxon>Klenkia</taxon>
    </lineage>
</organism>
<evidence type="ECO:0000313" key="10">
    <source>
        <dbReference type="EMBL" id="MEI4278549.1"/>
    </source>
</evidence>
<sequence length="290" mass="31559">MRQPETAYLYDEPGPRGRRRIRIASVVSVLVLAALVALMLRQFACRGQLDADRWTPFLSWPIWEYLLVGLRGTLLAAAVVAVLGGALGVLLALGRLSPLRPLRWLCTGFIEVFRTLPVLLLIYLMLFGLPAYGINLPVLWKLVVPLTIANAAAFAEIVRAGVLSLPRGQTEAGYSLGMRRLQVMRAVVLPQALRAVTPSLVVQLVSLLKDTSLGYVVAFTELLYRAQVLSAYNRLLVQTFLVVTLVYLVVNGLLSALASRLKRRTTRTAAPIAPATPAQPGAPAVEASRA</sequence>
<keyword evidence="2 7" id="KW-0813">Transport</keyword>
<accession>A0ABU8E6V4</accession>
<reference evidence="10 11" key="1">
    <citation type="submission" date="2024-03" db="EMBL/GenBank/DDBJ databases">
        <title>Draft genome sequence of Klenkia terrae.</title>
        <authorList>
            <person name="Duangmal K."/>
            <person name="Chantavorakit T."/>
        </authorList>
    </citation>
    <scope>NUCLEOTIDE SEQUENCE [LARGE SCALE GENOMIC DNA]</scope>
    <source>
        <strain evidence="10 11">JCM 17786</strain>
    </source>
</reference>
<evidence type="ECO:0000313" key="11">
    <source>
        <dbReference type="Proteomes" id="UP001373496"/>
    </source>
</evidence>
<name>A0ABU8E6V4_9ACTN</name>
<comment type="subcellular location">
    <subcellularLocation>
        <location evidence="1 7">Cell membrane</location>
        <topology evidence="1 7">Multi-pass membrane protein</topology>
    </subcellularLocation>
</comment>
<dbReference type="Gene3D" id="1.10.3720.10">
    <property type="entry name" value="MetI-like"/>
    <property type="match status" value="1"/>
</dbReference>
<dbReference type="InterPro" id="IPR035906">
    <property type="entry name" value="MetI-like_sf"/>
</dbReference>
<dbReference type="Pfam" id="PF00528">
    <property type="entry name" value="BPD_transp_1"/>
    <property type="match status" value="1"/>
</dbReference>
<dbReference type="InterPro" id="IPR010065">
    <property type="entry name" value="AA_ABC_transptr_permease_3TM"/>
</dbReference>
<evidence type="ECO:0000256" key="2">
    <source>
        <dbReference type="ARBA" id="ARBA00022448"/>
    </source>
</evidence>
<dbReference type="RefSeq" id="WP_336392199.1">
    <property type="nucleotide sequence ID" value="NZ_JBAPLV010000007.1"/>
</dbReference>
<dbReference type="CDD" id="cd06261">
    <property type="entry name" value="TM_PBP2"/>
    <property type="match status" value="1"/>
</dbReference>
<protein>
    <submittedName>
        <fullName evidence="10">Amino acid ABC transporter permease</fullName>
    </submittedName>
</protein>
<keyword evidence="3" id="KW-1003">Cell membrane</keyword>
<keyword evidence="6 7" id="KW-0472">Membrane</keyword>
<dbReference type="EMBL" id="JBAPLV010000007">
    <property type="protein sequence ID" value="MEI4278549.1"/>
    <property type="molecule type" value="Genomic_DNA"/>
</dbReference>
<comment type="caution">
    <text evidence="10">The sequence shown here is derived from an EMBL/GenBank/DDBJ whole genome shotgun (WGS) entry which is preliminary data.</text>
</comment>
<dbReference type="PROSITE" id="PS50928">
    <property type="entry name" value="ABC_TM1"/>
    <property type="match status" value="1"/>
</dbReference>
<proteinExistence type="inferred from homology"/>
<feature type="region of interest" description="Disordered" evidence="8">
    <location>
        <begin position="269"/>
        <end position="290"/>
    </location>
</feature>
<evidence type="ECO:0000256" key="5">
    <source>
        <dbReference type="ARBA" id="ARBA00022989"/>
    </source>
</evidence>
<feature type="transmembrane region" description="Helical" evidence="7">
    <location>
        <begin position="21"/>
        <end position="40"/>
    </location>
</feature>
<evidence type="ECO:0000256" key="1">
    <source>
        <dbReference type="ARBA" id="ARBA00004651"/>
    </source>
</evidence>
<feature type="transmembrane region" description="Helical" evidence="7">
    <location>
        <begin position="235"/>
        <end position="257"/>
    </location>
</feature>
<evidence type="ECO:0000256" key="4">
    <source>
        <dbReference type="ARBA" id="ARBA00022692"/>
    </source>
</evidence>
<dbReference type="InterPro" id="IPR043429">
    <property type="entry name" value="ArtM/GltK/GlnP/TcyL/YhdX-like"/>
</dbReference>
<comment type="similarity">
    <text evidence="7">Belongs to the binding-protein-dependent transport system permease family.</text>
</comment>
<feature type="domain" description="ABC transmembrane type-1" evidence="9">
    <location>
        <begin position="70"/>
        <end position="258"/>
    </location>
</feature>
<keyword evidence="11" id="KW-1185">Reference proteome</keyword>
<keyword evidence="5 7" id="KW-1133">Transmembrane helix</keyword>
<dbReference type="Proteomes" id="UP001373496">
    <property type="component" value="Unassembled WGS sequence"/>
</dbReference>
<dbReference type="PANTHER" id="PTHR30614:SF21">
    <property type="entry name" value="AMINO ACID ABC TRANSPORTER PERMEASE"/>
    <property type="match status" value="1"/>
</dbReference>
<dbReference type="SUPFAM" id="SSF161098">
    <property type="entry name" value="MetI-like"/>
    <property type="match status" value="1"/>
</dbReference>
<feature type="compositionally biased region" description="Low complexity" evidence="8">
    <location>
        <begin position="269"/>
        <end position="284"/>
    </location>
</feature>
<keyword evidence="4 7" id="KW-0812">Transmembrane</keyword>
<evidence type="ECO:0000256" key="7">
    <source>
        <dbReference type="RuleBase" id="RU363032"/>
    </source>
</evidence>
<feature type="transmembrane region" description="Helical" evidence="7">
    <location>
        <begin position="60"/>
        <end position="93"/>
    </location>
</feature>